<dbReference type="Gene3D" id="3.20.20.70">
    <property type="entry name" value="Aldolase class I"/>
    <property type="match status" value="1"/>
</dbReference>
<dbReference type="GO" id="GO:0004452">
    <property type="term" value="F:isopentenyl-diphosphate delta-isomerase activity"/>
    <property type="evidence" value="ECO:0007669"/>
    <property type="project" value="UniProtKB-UniRule"/>
</dbReference>
<keyword evidence="4 11" id="KW-0288">FMN</keyword>
<feature type="binding site" evidence="11">
    <location>
        <begin position="260"/>
        <end position="262"/>
    </location>
    <ligand>
        <name>FMN</name>
        <dbReference type="ChEBI" id="CHEBI:58210"/>
    </ligand>
</feature>
<comment type="caution">
    <text evidence="11">Lacks conserved residue(s) required for the propagation of feature annotation.</text>
</comment>
<keyword evidence="8 11" id="KW-0414">Isoprene biosynthesis</keyword>
<sequence>MSKTNNRKNEHVSLSEKFYPEGDSSFKDISFIHHSLPECDVKDISLDVTLDDLHFSSPFFINAMSGGSKWTGKVNEKLALIARETDLAIATGSVSAALKDPTVSESFQIVRKTNPHGLVFANLGAGHGLENAKRAVDLLNADALQIHLNAPQEIVMPEGDREFSQWITNIQSIVEDLQIPVIVKEVGFGMSRETVQLLETLGVSLIDISGKGGTNFAQIENFRRKEFKLDDFESWGQSTVVSLLEAQESISQASLIASGGIRRPMEIVKALALGASISGLSSQIMHMALSDLDEAILSLNHWKEEIKRIMTLLGARTVDDLRKTDVLITGQSAEWCDARNIDRRRYAFRSKQ</sequence>
<organism evidence="13 14">
    <name type="scientific">Alkalibacterium kapii</name>
    <dbReference type="NCBI Taxonomy" id="426704"/>
    <lineage>
        <taxon>Bacteria</taxon>
        <taxon>Bacillati</taxon>
        <taxon>Bacillota</taxon>
        <taxon>Bacilli</taxon>
        <taxon>Lactobacillales</taxon>
        <taxon>Carnobacteriaceae</taxon>
        <taxon>Alkalibacterium</taxon>
    </lineage>
</organism>
<proteinExistence type="inferred from homology"/>
<comment type="cofactor">
    <cofactor evidence="11">
        <name>NADPH</name>
        <dbReference type="ChEBI" id="CHEBI:57783"/>
    </cofactor>
</comment>
<dbReference type="EMBL" id="BJUY01000001">
    <property type="protein sequence ID" value="GEK90504.1"/>
    <property type="molecule type" value="Genomic_DNA"/>
</dbReference>
<evidence type="ECO:0000256" key="7">
    <source>
        <dbReference type="ARBA" id="ARBA00022857"/>
    </source>
</evidence>
<evidence type="ECO:0000256" key="10">
    <source>
        <dbReference type="ARBA" id="ARBA00025810"/>
    </source>
</evidence>
<dbReference type="PANTHER" id="PTHR43665">
    <property type="entry name" value="ISOPENTENYL-DIPHOSPHATE DELTA-ISOMERASE"/>
    <property type="match status" value="1"/>
</dbReference>
<comment type="cofactor">
    <cofactor evidence="11">
        <name>Mg(2+)</name>
        <dbReference type="ChEBI" id="CHEBI:18420"/>
    </cofactor>
</comment>
<evidence type="ECO:0000256" key="5">
    <source>
        <dbReference type="ARBA" id="ARBA00022723"/>
    </source>
</evidence>
<evidence type="ECO:0000256" key="6">
    <source>
        <dbReference type="ARBA" id="ARBA00022842"/>
    </source>
</evidence>
<reference evidence="13 14" key="1">
    <citation type="submission" date="2019-07" db="EMBL/GenBank/DDBJ databases">
        <title>Whole genome shotgun sequence of Alkalibacterium kapii NBRC 103247.</title>
        <authorList>
            <person name="Hosoyama A."/>
            <person name="Uohara A."/>
            <person name="Ohji S."/>
            <person name="Ichikawa N."/>
        </authorList>
    </citation>
    <scope>NUCLEOTIDE SEQUENCE [LARGE SCALE GENOMIC DNA]</scope>
    <source>
        <strain evidence="13 14">NBRC 103247</strain>
    </source>
</reference>
<dbReference type="InterPro" id="IPR011179">
    <property type="entry name" value="IPdP_isomerase"/>
</dbReference>
<dbReference type="HAMAP" id="MF_00354">
    <property type="entry name" value="Idi_2"/>
    <property type="match status" value="1"/>
</dbReference>
<comment type="subcellular location">
    <subcellularLocation>
        <location evidence="11">Cytoplasm</location>
    </subcellularLocation>
</comment>
<dbReference type="PIRSF" id="PIRSF003314">
    <property type="entry name" value="IPP_isomerase"/>
    <property type="match status" value="1"/>
</dbReference>
<protein>
    <recommendedName>
        <fullName evidence="11">Isopentenyl-diphosphate delta-isomerase</fullName>
        <shortName evidence="11">IPP isomerase</shortName>
        <ecNumber evidence="11">5.3.3.2</ecNumber>
    </recommendedName>
    <alternativeName>
        <fullName evidence="11">Isopentenyl diphosphate:dimethylallyl diphosphate isomerase</fullName>
    </alternativeName>
    <alternativeName>
        <fullName evidence="11">Isopentenyl pyrophosphate isomerase</fullName>
    </alternativeName>
    <alternativeName>
        <fullName evidence="11">Type 2 isopentenyl diphosphate isomerase</fullName>
        <shortName evidence="11">IDI-2</shortName>
    </alternativeName>
</protein>
<dbReference type="NCBIfam" id="TIGR02151">
    <property type="entry name" value="IPP_isom_2"/>
    <property type="match status" value="1"/>
</dbReference>
<comment type="function">
    <text evidence="11">Involved in the biosynthesis of isoprenoids. Catalyzes the 1,3-allylic rearrangement of the homoallylic substrate isopentenyl (IPP) to its allylic isomer, dimethylallyl diphosphate (DMAPP).</text>
</comment>
<dbReference type="GO" id="GO:0005737">
    <property type="term" value="C:cytoplasm"/>
    <property type="evidence" value="ECO:0007669"/>
    <property type="project" value="UniProtKB-SubCell"/>
</dbReference>
<dbReference type="GO" id="GO:0008299">
    <property type="term" value="P:isoprenoid biosynthetic process"/>
    <property type="evidence" value="ECO:0007669"/>
    <property type="project" value="UniProtKB-UniRule"/>
</dbReference>
<evidence type="ECO:0000256" key="1">
    <source>
        <dbReference type="ARBA" id="ARBA00001917"/>
    </source>
</evidence>
<gene>
    <name evidence="11 13" type="primary">fni</name>
    <name evidence="13" type="ORF">AKA01nite_01260</name>
</gene>
<evidence type="ECO:0000313" key="14">
    <source>
        <dbReference type="Proteomes" id="UP000321662"/>
    </source>
</evidence>
<comment type="catalytic activity">
    <reaction evidence="11">
        <text>isopentenyl diphosphate = dimethylallyl diphosphate</text>
        <dbReference type="Rhea" id="RHEA:23284"/>
        <dbReference type="ChEBI" id="CHEBI:57623"/>
        <dbReference type="ChEBI" id="CHEBI:128769"/>
        <dbReference type="EC" id="5.3.3.2"/>
    </reaction>
</comment>
<evidence type="ECO:0000256" key="2">
    <source>
        <dbReference type="ARBA" id="ARBA00022490"/>
    </source>
</evidence>
<evidence type="ECO:0000256" key="4">
    <source>
        <dbReference type="ARBA" id="ARBA00022643"/>
    </source>
</evidence>
<accession>A0A511AQM1</accession>
<evidence type="ECO:0000259" key="12">
    <source>
        <dbReference type="Pfam" id="PF01070"/>
    </source>
</evidence>
<evidence type="ECO:0000256" key="9">
    <source>
        <dbReference type="ARBA" id="ARBA00023235"/>
    </source>
</evidence>
<keyword evidence="14" id="KW-1185">Reference proteome</keyword>
<dbReference type="Proteomes" id="UP000321662">
    <property type="component" value="Unassembled WGS sequence"/>
</dbReference>
<feature type="binding site" evidence="11">
    <location>
        <position position="122"/>
    </location>
    <ligand>
        <name>FMN</name>
        <dbReference type="ChEBI" id="CHEBI:58210"/>
    </ligand>
</feature>
<evidence type="ECO:0000256" key="8">
    <source>
        <dbReference type="ARBA" id="ARBA00023229"/>
    </source>
</evidence>
<dbReference type="GO" id="GO:0016491">
    <property type="term" value="F:oxidoreductase activity"/>
    <property type="evidence" value="ECO:0007669"/>
    <property type="project" value="InterPro"/>
</dbReference>
<dbReference type="GO" id="GO:0000287">
    <property type="term" value="F:magnesium ion binding"/>
    <property type="evidence" value="ECO:0007669"/>
    <property type="project" value="UniProtKB-UniRule"/>
</dbReference>
<comment type="subunit">
    <text evidence="10 11">Homooctamer. Dimer of tetramers.</text>
</comment>
<dbReference type="GO" id="GO:0070402">
    <property type="term" value="F:NADPH binding"/>
    <property type="evidence" value="ECO:0007669"/>
    <property type="project" value="UniProtKB-UniRule"/>
</dbReference>
<evidence type="ECO:0000256" key="3">
    <source>
        <dbReference type="ARBA" id="ARBA00022630"/>
    </source>
</evidence>
<dbReference type="InterPro" id="IPR000262">
    <property type="entry name" value="FMN-dep_DH"/>
</dbReference>
<dbReference type="SUPFAM" id="SSF51395">
    <property type="entry name" value="FMN-linked oxidoreductases"/>
    <property type="match status" value="1"/>
</dbReference>
<keyword evidence="9 11" id="KW-0413">Isomerase</keyword>
<dbReference type="EC" id="5.3.3.2" evidence="11"/>
<feature type="binding site" evidence="11">
    <location>
        <position position="214"/>
    </location>
    <ligand>
        <name>FMN</name>
        <dbReference type="ChEBI" id="CHEBI:58210"/>
    </ligand>
</feature>
<feature type="binding site" evidence="11">
    <location>
        <position position="93"/>
    </location>
    <ligand>
        <name>FMN</name>
        <dbReference type="ChEBI" id="CHEBI:58210"/>
    </ligand>
</feature>
<dbReference type="OrthoDB" id="9795032at2"/>
<dbReference type="Pfam" id="PF01070">
    <property type="entry name" value="FMN_dh"/>
    <property type="match status" value="1"/>
</dbReference>
<comment type="caution">
    <text evidence="13">The sequence shown here is derived from an EMBL/GenBank/DDBJ whole genome shotgun (WGS) entry which is preliminary data.</text>
</comment>
<feature type="binding site" evidence="11">
    <location>
        <position position="152"/>
    </location>
    <ligand>
        <name>substrate</name>
    </ligand>
</feature>
<keyword evidence="6 11" id="KW-0460">Magnesium</keyword>
<keyword evidence="5 11" id="KW-0479">Metal-binding</keyword>
<comment type="similarity">
    <text evidence="11">Belongs to the IPP isomerase type 2 family.</text>
</comment>
<feature type="binding site" evidence="11">
    <location>
        <begin position="281"/>
        <end position="282"/>
    </location>
    <ligand>
        <name>FMN</name>
        <dbReference type="ChEBI" id="CHEBI:58210"/>
    </ligand>
</feature>
<comment type="cofactor">
    <cofactor evidence="1 11">
        <name>FMN</name>
        <dbReference type="ChEBI" id="CHEBI:58210"/>
    </cofactor>
</comment>
<dbReference type="InterPro" id="IPR013785">
    <property type="entry name" value="Aldolase_TIM"/>
</dbReference>
<evidence type="ECO:0000256" key="11">
    <source>
        <dbReference type="HAMAP-Rule" id="MF_00354"/>
    </source>
</evidence>
<dbReference type="PANTHER" id="PTHR43665:SF1">
    <property type="entry name" value="ISOPENTENYL-DIPHOSPHATE DELTA-ISOMERASE"/>
    <property type="match status" value="1"/>
</dbReference>
<feature type="binding site" evidence="11">
    <location>
        <position position="153"/>
    </location>
    <ligand>
        <name>Mg(2+)</name>
        <dbReference type="ChEBI" id="CHEBI:18420"/>
    </ligand>
</feature>
<evidence type="ECO:0000313" key="13">
    <source>
        <dbReference type="EMBL" id="GEK90504.1"/>
    </source>
</evidence>
<name>A0A511AQM1_9LACT</name>
<keyword evidence="3 11" id="KW-0285">Flavoprotein</keyword>
<keyword evidence="2 11" id="KW-0963">Cytoplasm</keyword>
<dbReference type="AlphaFoldDB" id="A0A511AQM1"/>
<feature type="domain" description="FMN-dependent dehydrogenase" evidence="12">
    <location>
        <begin position="165"/>
        <end position="324"/>
    </location>
</feature>
<dbReference type="GO" id="GO:0010181">
    <property type="term" value="F:FMN binding"/>
    <property type="evidence" value="ECO:0007669"/>
    <property type="project" value="UniProtKB-UniRule"/>
</dbReference>
<feature type="binding site" evidence="11">
    <location>
        <position position="184"/>
    </location>
    <ligand>
        <name>FMN</name>
        <dbReference type="ChEBI" id="CHEBI:58210"/>
    </ligand>
</feature>
<dbReference type="RefSeq" id="WP_146922748.1">
    <property type="nucleotide sequence ID" value="NZ_BJUY01000001.1"/>
</dbReference>
<feature type="binding site" evidence="11">
    <location>
        <begin position="7"/>
        <end position="8"/>
    </location>
    <ligand>
        <name>substrate</name>
    </ligand>
</feature>
<dbReference type="CDD" id="cd02811">
    <property type="entry name" value="IDI-2_FMN"/>
    <property type="match status" value="1"/>
</dbReference>
<keyword evidence="7 11" id="KW-0521">NADP</keyword>
<feature type="binding site" evidence="11">
    <location>
        <position position="209"/>
    </location>
    <ligand>
        <name>FMN</name>
        <dbReference type="ChEBI" id="CHEBI:58210"/>
    </ligand>
</feature>